<gene>
    <name evidence="3" type="ORF">ACFPYL_03515</name>
</gene>
<keyword evidence="4" id="KW-1185">Reference proteome</keyword>
<dbReference type="InterPro" id="IPR025568">
    <property type="entry name" value="DUF4334"/>
</dbReference>
<feature type="domain" description="DUF4334" evidence="2">
    <location>
        <begin position="96"/>
        <end position="153"/>
    </location>
</feature>
<evidence type="ECO:0000313" key="4">
    <source>
        <dbReference type="Proteomes" id="UP001596135"/>
    </source>
</evidence>
<organism evidence="3 4">
    <name type="scientific">Nocardioides hankookensis</name>
    <dbReference type="NCBI Taxonomy" id="443157"/>
    <lineage>
        <taxon>Bacteria</taxon>
        <taxon>Bacillati</taxon>
        <taxon>Actinomycetota</taxon>
        <taxon>Actinomycetes</taxon>
        <taxon>Propionibacteriales</taxon>
        <taxon>Nocardioidaceae</taxon>
        <taxon>Nocardioides</taxon>
    </lineage>
</organism>
<evidence type="ECO:0000259" key="2">
    <source>
        <dbReference type="Pfam" id="PF14232"/>
    </source>
</evidence>
<evidence type="ECO:0000313" key="3">
    <source>
        <dbReference type="EMBL" id="MFC6042122.1"/>
    </source>
</evidence>
<accession>A0ABW1LFX4</accession>
<dbReference type="Pfam" id="PF14232">
    <property type="entry name" value="DUF4334"/>
    <property type="match status" value="1"/>
</dbReference>
<evidence type="ECO:0000259" key="1">
    <source>
        <dbReference type="Pfam" id="PF14231"/>
    </source>
</evidence>
<protein>
    <submittedName>
        <fullName evidence="3">DUF4334 domain-containing protein</fullName>
    </submittedName>
</protein>
<dbReference type="EMBL" id="JBHSRJ010000002">
    <property type="protein sequence ID" value="MFC6042122.1"/>
    <property type="molecule type" value="Genomic_DNA"/>
</dbReference>
<feature type="domain" description="GXWXG" evidence="1">
    <location>
        <begin position="26"/>
        <end position="84"/>
    </location>
</feature>
<proteinExistence type="predicted"/>
<dbReference type="Gene3D" id="2.40.128.580">
    <property type="entry name" value="GXWXG domain"/>
    <property type="match status" value="1"/>
</dbReference>
<dbReference type="RefSeq" id="WP_379150386.1">
    <property type="nucleotide sequence ID" value="NZ_JBHSRJ010000002.1"/>
</dbReference>
<dbReference type="Proteomes" id="UP001596135">
    <property type="component" value="Unassembled WGS sequence"/>
</dbReference>
<dbReference type="InterPro" id="IPR025951">
    <property type="entry name" value="GXWXG_dom"/>
</dbReference>
<reference evidence="4" key="1">
    <citation type="journal article" date="2019" name="Int. J. Syst. Evol. Microbiol.">
        <title>The Global Catalogue of Microorganisms (GCM) 10K type strain sequencing project: providing services to taxonomists for standard genome sequencing and annotation.</title>
        <authorList>
            <consortium name="The Broad Institute Genomics Platform"/>
            <consortium name="The Broad Institute Genome Sequencing Center for Infectious Disease"/>
            <person name="Wu L."/>
            <person name="Ma J."/>
        </authorList>
    </citation>
    <scope>NUCLEOTIDE SEQUENCE [LARGE SCALE GENOMIC DNA]</scope>
    <source>
        <strain evidence="4">CCUG 54522</strain>
    </source>
</reference>
<dbReference type="Pfam" id="PF14231">
    <property type="entry name" value="GXWXG"/>
    <property type="match status" value="1"/>
</dbReference>
<sequence>MSASLLRRRLAALQAMDDVPAEDLDALWADCTPVRAADILGSWRGSDFETDHPVHAMLAASGWHGKRFVSQREAHPLVCRGEDGELFSNQELGRGLASLWDIELDGEVTAAMVYDGQPVIDHFKLVEDGVLLGLMNGKGVRHEGRSYYFVLERED</sequence>
<comment type="caution">
    <text evidence="3">The sequence shown here is derived from an EMBL/GenBank/DDBJ whole genome shotgun (WGS) entry which is preliminary data.</text>
</comment>
<name>A0ABW1LFX4_9ACTN</name>